<proteinExistence type="predicted"/>
<evidence type="ECO:0000313" key="2">
    <source>
        <dbReference type="Proteomes" id="UP000041254"/>
    </source>
</evidence>
<gene>
    <name evidence="1" type="ORF">Vbra_21518</name>
</gene>
<sequence length="88" mass="9889">MSVWTVCSDVSYGRLVPKKFCNVQFNDGITEWCEKRDIMAIPDPNDPINLKMHDMLACSSKTPKAPVTCRLCGEQLQVRTVEGRGSKL</sequence>
<dbReference type="VEuPathDB" id="CryptoDB:Vbra_21518"/>
<name>A0A0G4FNQ7_VITBC</name>
<dbReference type="Proteomes" id="UP000041254">
    <property type="component" value="Unassembled WGS sequence"/>
</dbReference>
<protein>
    <submittedName>
        <fullName evidence="1">Uncharacterized protein</fullName>
    </submittedName>
</protein>
<organism evidence="1 2">
    <name type="scientific">Vitrella brassicaformis (strain CCMP3155)</name>
    <dbReference type="NCBI Taxonomy" id="1169540"/>
    <lineage>
        <taxon>Eukaryota</taxon>
        <taxon>Sar</taxon>
        <taxon>Alveolata</taxon>
        <taxon>Colpodellida</taxon>
        <taxon>Vitrellaceae</taxon>
        <taxon>Vitrella</taxon>
    </lineage>
</organism>
<dbReference type="EMBL" id="CDMY01000468">
    <property type="protein sequence ID" value="CEM15707.1"/>
    <property type="molecule type" value="Genomic_DNA"/>
</dbReference>
<accession>A0A0G4FNQ7</accession>
<dbReference type="AlphaFoldDB" id="A0A0G4FNQ7"/>
<dbReference type="InParanoid" id="A0A0G4FNQ7"/>
<evidence type="ECO:0000313" key="1">
    <source>
        <dbReference type="EMBL" id="CEM15707.1"/>
    </source>
</evidence>
<keyword evidence="2" id="KW-1185">Reference proteome</keyword>
<reference evidence="1 2" key="1">
    <citation type="submission" date="2014-11" db="EMBL/GenBank/DDBJ databases">
        <authorList>
            <person name="Zhu J."/>
            <person name="Qi W."/>
            <person name="Song R."/>
        </authorList>
    </citation>
    <scope>NUCLEOTIDE SEQUENCE [LARGE SCALE GENOMIC DNA]</scope>
</reference>